<dbReference type="Gene3D" id="3.40.50.1000">
    <property type="entry name" value="HAD superfamily/HAD-like"/>
    <property type="match status" value="1"/>
</dbReference>
<organism evidence="1 2">
    <name type="scientific">Candidatus Choladousia intestinavium</name>
    <dbReference type="NCBI Taxonomy" id="2840727"/>
    <lineage>
        <taxon>Bacteria</taxon>
        <taxon>Bacillati</taxon>
        <taxon>Bacillota</taxon>
        <taxon>Clostridia</taxon>
        <taxon>Lachnospirales</taxon>
        <taxon>Lachnospiraceae</taxon>
        <taxon>Lachnospiraceae incertae sedis</taxon>
        <taxon>Candidatus Choladousia</taxon>
    </lineage>
</organism>
<dbReference type="GO" id="GO:0016791">
    <property type="term" value="F:phosphatase activity"/>
    <property type="evidence" value="ECO:0007669"/>
    <property type="project" value="TreeGrafter"/>
</dbReference>
<dbReference type="InterPro" id="IPR036412">
    <property type="entry name" value="HAD-like_sf"/>
</dbReference>
<evidence type="ECO:0000313" key="2">
    <source>
        <dbReference type="Proteomes" id="UP000886757"/>
    </source>
</evidence>
<dbReference type="PANTHER" id="PTHR10000">
    <property type="entry name" value="PHOSPHOSERINE PHOSPHATASE"/>
    <property type="match status" value="1"/>
</dbReference>
<proteinExistence type="predicted"/>
<reference evidence="1" key="2">
    <citation type="journal article" date="2021" name="PeerJ">
        <title>Extensive microbial diversity within the chicken gut microbiome revealed by metagenomics and culture.</title>
        <authorList>
            <person name="Gilroy R."/>
            <person name="Ravi A."/>
            <person name="Getino M."/>
            <person name="Pursley I."/>
            <person name="Horton D.L."/>
            <person name="Alikhan N.F."/>
            <person name="Baker D."/>
            <person name="Gharbi K."/>
            <person name="Hall N."/>
            <person name="Watson M."/>
            <person name="Adriaenssens E.M."/>
            <person name="Foster-Nyarko E."/>
            <person name="Jarju S."/>
            <person name="Secka A."/>
            <person name="Antonio M."/>
            <person name="Oren A."/>
            <person name="Chaudhuri R.R."/>
            <person name="La Ragione R."/>
            <person name="Hildebrand F."/>
            <person name="Pallen M.J."/>
        </authorList>
    </citation>
    <scope>NUCLEOTIDE SEQUENCE</scope>
    <source>
        <strain evidence="1">ChiSjej4B22-8148</strain>
    </source>
</reference>
<comment type="caution">
    <text evidence="1">The sequence shown here is derived from an EMBL/GenBank/DDBJ whole genome shotgun (WGS) entry which is preliminary data.</text>
</comment>
<dbReference type="InterPro" id="IPR006379">
    <property type="entry name" value="HAD-SF_hydro_IIB"/>
</dbReference>
<protein>
    <submittedName>
        <fullName evidence="1">HAD family phosphatase</fullName>
    </submittedName>
</protein>
<dbReference type="Proteomes" id="UP000886757">
    <property type="component" value="Unassembled WGS sequence"/>
</dbReference>
<dbReference type="NCBIfam" id="TIGR01484">
    <property type="entry name" value="HAD-SF-IIB"/>
    <property type="match status" value="1"/>
</dbReference>
<dbReference type="GO" id="GO:0005829">
    <property type="term" value="C:cytosol"/>
    <property type="evidence" value="ECO:0007669"/>
    <property type="project" value="TreeGrafter"/>
</dbReference>
<reference evidence="1" key="1">
    <citation type="submission" date="2020-10" db="EMBL/GenBank/DDBJ databases">
        <authorList>
            <person name="Gilroy R."/>
        </authorList>
    </citation>
    <scope>NUCLEOTIDE SEQUENCE</scope>
    <source>
        <strain evidence="1">ChiSjej4B22-8148</strain>
    </source>
</reference>
<dbReference type="EMBL" id="DVGK01000065">
    <property type="protein sequence ID" value="HIR13414.1"/>
    <property type="molecule type" value="Genomic_DNA"/>
</dbReference>
<accession>A0A9D1ACF8</accession>
<dbReference type="PANTHER" id="PTHR10000:SF8">
    <property type="entry name" value="HAD SUPERFAMILY HYDROLASE-LIKE, TYPE 3"/>
    <property type="match status" value="1"/>
</dbReference>
<gene>
    <name evidence="1" type="ORF">IAB31_05770</name>
</gene>
<dbReference type="InterPro" id="IPR023214">
    <property type="entry name" value="HAD_sf"/>
</dbReference>
<evidence type="ECO:0000313" key="1">
    <source>
        <dbReference type="EMBL" id="HIR13414.1"/>
    </source>
</evidence>
<dbReference type="Pfam" id="PF08282">
    <property type="entry name" value="Hydrolase_3"/>
    <property type="match status" value="1"/>
</dbReference>
<name>A0A9D1ACF8_9FIRM</name>
<sequence length="254" mass="28771">MKVKMIVTDLDFTVLHSDRSVSEYTGKVFAECRRQGILTAVATARFYLGAKSFLDVLKPDYAITNDGTMVYEGEKFLFGFPLGKDRANFLIRRILEGDPKARLSVSTDQGVYRNYTRIDYVTAPYAHMYTSFEAPFRERVYKVVVEPERPELLNAYAEEAGCRLFRYRDENRYAFLMSEAGKFSALAVLGERIQVELEETAAFGDDINDFEMISRCGLGIAVANALPEVKERADAVALSNDEDGVARFIQKRIL</sequence>
<dbReference type="GO" id="GO:0000287">
    <property type="term" value="F:magnesium ion binding"/>
    <property type="evidence" value="ECO:0007669"/>
    <property type="project" value="TreeGrafter"/>
</dbReference>
<dbReference type="SUPFAM" id="SSF56784">
    <property type="entry name" value="HAD-like"/>
    <property type="match status" value="1"/>
</dbReference>
<dbReference type="Gene3D" id="3.30.1240.10">
    <property type="match status" value="1"/>
</dbReference>
<dbReference type="AlphaFoldDB" id="A0A9D1ACF8"/>